<evidence type="ECO:0000256" key="1">
    <source>
        <dbReference type="SAM" id="Phobius"/>
    </source>
</evidence>
<name>A0A9W5PYD6_BACCE</name>
<comment type="caution">
    <text evidence="2">The sequence shown here is derived from an EMBL/GenBank/DDBJ whole genome shotgun (WGS) entry which is preliminary data.</text>
</comment>
<accession>A0A9W5PYD6</accession>
<reference evidence="2 3" key="1">
    <citation type="submission" date="2012-12" db="EMBL/GenBank/DDBJ databases">
        <title>The Genome Sequence of Bacillus cereus VD196.</title>
        <authorList>
            <consortium name="The Broad Institute Genome Sequencing Platform"/>
            <consortium name="The Broad Institute Genome Sequencing Center for Infectious Disease"/>
            <person name="Feldgarden M."/>
            <person name="Van der Auwera G.A."/>
            <person name="Mahillon J."/>
            <person name="Duprez V."/>
            <person name="Timmery S."/>
            <person name="Mattelet C."/>
            <person name="Dierick K."/>
            <person name="Sun M."/>
            <person name="Yu Z."/>
            <person name="Zhu L."/>
            <person name="Hu X."/>
            <person name="Shank E.B."/>
            <person name="Swiecicka I."/>
            <person name="Hansen B.M."/>
            <person name="Andrup L."/>
            <person name="Walker B."/>
            <person name="Young S.K."/>
            <person name="Zeng Q."/>
            <person name="Gargeya S."/>
            <person name="Fitzgerald M."/>
            <person name="Haas B."/>
            <person name="Abouelleil A."/>
            <person name="Alvarado L."/>
            <person name="Arachchi H.M."/>
            <person name="Berlin A.M."/>
            <person name="Chapman S.B."/>
            <person name="Dewar J."/>
            <person name="Goldberg J."/>
            <person name="Griggs A."/>
            <person name="Gujja S."/>
            <person name="Hansen M."/>
            <person name="Howarth C."/>
            <person name="Imamovic A."/>
            <person name="Larimer J."/>
            <person name="McCowan C."/>
            <person name="Murphy C."/>
            <person name="Neiman D."/>
            <person name="Pearson M."/>
            <person name="Priest M."/>
            <person name="Roberts A."/>
            <person name="Saif S."/>
            <person name="Shea T."/>
            <person name="Sisk P."/>
            <person name="Sykes S."/>
            <person name="Wortman J."/>
            <person name="Nusbaum C."/>
            <person name="Birren B."/>
        </authorList>
    </citation>
    <scope>NUCLEOTIDE SEQUENCE [LARGE SCALE GENOMIC DNA]</scope>
    <source>
        <strain evidence="2 3">VD196</strain>
    </source>
</reference>
<dbReference type="AlphaFoldDB" id="A0A9W5PYD6"/>
<protein>
    <submittedName>
        <fullName evidence="2">Uncharacterized protein</fullName>
    </submittedName>
</protein>
<evidence type="ECO:0000313" key="3">
    <source>
        <dbReference type="Proteomes" id="UP000014023"/>
    </source>
</evidence>
<proteinExistence type="predicted"/>
<feature type="transmembrane region" description="Helical" evidence="1">
    <location>
        <begin position="194"/>
        <end position="212"/>
    </location>
</feature>
<dbReference type="Proteomes" id="UP000014023">
    <property type="component" value="Unassembled WGS sequence"/>
</dbReference>
<evidence type="ECO:0000313" key="2">
    <source>
        <dbReference type="EMBL" id="EOO61403.1"/>
    </source>
</evidence>
<keyword evidence="1" id="KW-0812">Transmembrane</keyword>
<keyword evidence="1" id="KW-1133">Transmembrane helix</keyword>
<dbReference type="EMBL" id="AHFL01000064">
    <property type="protein sequence ID" value="EOO61403.1"/>
    <property type="molecule type" value="Genomic_DNA"/>
</dbReference>
<gene>
    <name evidence="2" type="ORF">IKE_05915</name>
</gene>
<keyword evidence="1" id="KW-0472">Membrane</keyword>
<sequence length="215" mass="24982">MTNSYEIIGNQIKYYLKDDPTGGWNNIPSPQFRSVKEITEWCGSSTNEIMCGWDALNQNAMSVTNTTDFLYRWISWYVTEPFDSTAQEIRKLPDELANFITHVPVDAFELIKNTSHMVLDCICFVLDWIPNLLMIFFFRRENMLNRKETISFQAVMDQSYKKKKQTKIYSMGPISPFAFFHNDYVFASNLLSNGLYYGVRIGGIGFIGYAFIRIL</sequence>
<feature type="transmembrane region" description="Helical" evidence="1">
    <location>
        <begin position="117"/>
        <end position="138"/>
    </location>
</feature>
<organism evidence="2 3">
    <name type="scientific">Bacillus cereus VD196</name>
    <dbReference type="NCBI Taxonomy" id="1053243"/>
    <lineage>
        <taxon>Bacteria</taxon>
        <taxon>Bacillati</taxon>
        <taxon>Bacillota</taxon>
        <taxon>Bacilli</taxon>
        <taxon>Bacillales</taxon>
        <taxon>Bacillaceae</taxon>
        <taxon>Bacillus</taxon>
        <taxon>Bacillus cereus group</taxon>
    </lineage>
</organism>